<evidence type="ECO:0000256" key="1">
    <source>
        <dbReference type="SAM" id="Phobius"/>
    </source>
</evidence>
<feature type="domain" description="Zinc-ribbon" evidence="2">
    <location>
        <begin position="2"/>
        <end position="21"/>
    </location>
</feature>
<dbReference type="Proteomes" id="UP000324707">
    <property type="component" value="Unassembled WGS sequence"/>
</dbReference>
<evidence type="ECO:0000259" key="2">
    <source>
        <dbReference type="Pfam" id="PF13240"/>
    </source>
</evidence>
<feature type="domain" description="DUF4234" evidence="3">
    <location>
        <begin position="94"/>
        <end position="150"/>
    </location>
</feature>
<dbReference type="Pfam" id="PF13240">
    <property type="entry name" value="Zn_Ribbon_1"/>
    <property type="match status" value="1"/>
</dbReference>
<dbReference type="RefSeq" id="WP_147737240.1">
    <property type="nucleotide sequence ID" value="NZ_SAXX01000023.1"/>
</dbReference>
<organism evidence="4 5">
    <name type="scientific">Brachyspira aalborgi</name>
    <dbReference type="NCBI Taxonomy" id="29522"/>
    <lineage>
        <taxon>Bacteria</taxon>
        <taxon>Pseudomonadati</taxon>
        <taxon>Spirochaetota</taxon>
        <taxon>Spirochaetia</taxon>
        <taxon>Brachyspirales</taxon>
        <taxon>Brachyspiraceae</taxon>
        <taxon>Brachyspira</taxon>
    </lineage>
</organism>
<keyword evidence="1" id="KW-0472">Membrane</keyword>
<proteinExistence type="predicted"/>
<keyword evidence="1" id="KW-0812">Transmembrane</keyword>
<dbReference type="Pfam" id="PF14018">
    <property type="entry name" value="DUF4234"/>
    <property type="match status" value="1"/>
</dbReference>
<dbReference type="InterPro" id="IPR025328">
    <property type="entry name" value="DUF4234"/>
</dbReference>
<feature type="transmembrane region" description="Helical" evidence="1">
    <location>
        <begin position="56"/>
        <end position="74"/>
    </location>
</feature>
<reference evidence="4 5" key="1">
    <citation type="journal article" date="1992" name="Lakartidningen">
        <title>[Penicillin V and not amoxicillin is the first choice preparation in acute otitis].</title>
        <authorList>
            <person name="Kamme C."/>
            <person name="Lundgren K."/>
            <person name="Prellner K."/>
        </authorList>
    </citation>
    <scope>NUCLEOTIDE SEQUENCE [LARGE SCALE GENOMIC DNA]</scope>
    <source>
        <strain evidence="4 5">PC5538III-lc</strain>
    </source>
</reference>
<dbReference type="EMBL" id="SAXX01000023">
    <property type="protein sequence ID" value="TXJ30351.1"/>
    <property type="molecule type" value="Genomic_DNA"/>
</dbReference>
<accession>A0A5C8E0M4</accession>
<dbReference type="InterPro" id="IPR026870">
    <property type="entry name" value="Zinc_ribbon_dom"/>
</dbReference>
<evidence type="ECO:0000313" key="5">
    <source>
        <dbReference type="Proteomes" id="UP000324707"/>
    </source>
</evidence>
<keyword evidence="1" id="KW-1133">Transmembrane helix</keyword>
<dbReference type="AlphaFoldDB" id="A0A5C8E0M4"/>
<evidence type="ECO:0000259" key="3">
    <source>
        <dbReference type="Pfam" id="PF14018"/>
    </source>
</evidence>
<sequence>MFCSKCGTQLNEDAKFCNNCGERMVAQENNANPINNNLLTMDNNIDYSEVTRDRSFIAYLFLSIITLCIYYFFFWHKYIKDLNIICNDGDDSPNIIVLLLLSCITLGIYYYYWMYKQSNRIKEAAPKYNVEVTQDGTSVLLWSVITTLFFGVGIILGNYFMITNLNKITNKLN</sequence>
<comment type="caution">
    <text evidence="4">The sequence shown here is derived from an EMBL/GenBank/DDBJ whole genome shotgun (WGS) entry which is preliminary data.</text>
</comment>
<feature type="transmembrane region" description="Helical" evidence="1">
    <location>
        <begin position="95"/>
        <end position="113"/>
    </location>
</feature>
<name>A0A5C8E0M4_9SPIR</name>
<feature type="transmembrane region" description="Helical" evidence="1">
    <location>
        <begin position="139"/>
        <end position="162"/>
    </location>
</feature>
<gene>
    <name evidence="4" type="ORF">EPJ69_09775</name>
</gene>
<protein>
    <submittedName>
        <fullName evidence="4">DUF4234 domain-containing protein</fullName>
    </submittedName>
</protein>
<evidence type="ECO:0000313" key="4">
    <source>
        <dbReference type="EMBL" id="TXJ30351.1"/>
    </source>
</evidence>